<evidence type="ECO:0000256" key="3">
    <source>
        <dbReference type="ARBA" id="ARBA00022448"/>
    </source>
</evidence>
<evidence type="ECO:0000256" key="10">
    <source>
        <dbReference type="ARBA" id="ARBA00023170"/>
    </source>
</evidence>
<evidence type="ECO:0000259" key="16">
    <source>
        <dbReference type="Pfam" id="PF07715"/>
    </source>
</evidence>
<dbReference type="Proteomes" id="UP001139474">
    <property type="component" value="Unassembled WGS sequence"/>
</dbReference>
<evidence type="ECO:0000313" key="17">
    <source>
        <dbReference type="EMBL" id="MCP1339583.1"/>
    </source>
</evidence>
<dbReference type="PANTHER" id="PTHR32552:SF90">
    <property type="entry name" value="METAL-PSEUDOPALINE RECEPTOR CNTO"/>
    <property type="match status" value="1"/>
</dbReference>
<dbReference type="FunFam" id="2.170.130.10:FF:000001">
    <property type="entry name" value="Catecholate siderophore TonB-dependent receptor"/>
    <property type="match status" value="1"/>
</dbReference>
<dbReference type="GO" id="GO:0038023">
    <property type="term" value="F:signaling receptor activity"/>
    <property type="evidence" value="ECO:0007669"/>
    <property type="project" value="InterPro"/>
</dbReference>
<feature type="domain" description="TonB-dependent receptor-like beta-barrel" evidence="15">
    <location>
        <begin position="224"/>
        <end position="674"/>
    </location>
</feature>
<dbReference type="AlphaFoldDB" id="A0A9X2JS87"/>
<evidence type="ECO:0000256" key="11">
    <source>
        <dbReference type="ARBA" id="ARBA00023237"/>
    </source>
</evidence>
<comment type="subcellular location">
    <subcellularLocation>
        <location evidence="1 12">Cell outer membrane</location>
        <topology evidence="1 12">Multi-pass membrane protein</topology>
    </subcellularLocation>
</comment>
<dbReference type="Pfam" id="PF00593">
    <property type="entry name" value="TonB_dep_Rec_b-barrel"/>
    <property type="match status" value="1"/>
</dbReference>
<evidence type="ECO:0000256" key="6">
    <source>
        <dbReference type="ARBA" id="ARBA00022729"/>
    </source>
</evidence>
<dbReference type="GO" id="GO:0015344">
    <property type="term" value="F:siderophore uptake transmembrane transporter activity"/>
    <property type="evidence" value="ECO:0007669"/>
    <property type="project" value="TreeGrafter"/>
</dbReference>
<dbReference type="SUPFAM" id="SSF56935">
    <property type="entry name" value="Porins"/>
    <property type="match status" value="1"/>
</dbReference>
<dbReference type="InterPro" id="IPR039426">
    <property type="entry name" value="TonB-dep_rcpt-like"/>
</dbReference>
<dbReference type="EMBL" id="JAMZDE010000007">
    <property type="protein sequence ID" value="MCP1339583.1"/>
    <property type="molecule type" value="Genomic_DNA"/>
</dbReference>
<evidence type="ECO:0000256" key="4">
    <source>
        <dbReference type="ARBA" id="ARBA00022452"/>
    </source>
</evidence>
<evidence type="ECO:0000256" key="5">
    <source>
        <dbReference type="ARBA" id="ARBA00022692"/>
    </source>
</evidence>
<keyword evidence="18" id="KW-1185">Reference proteome</keyword>
<dbReference type="InterPro" id="IPR012910">
    <property type="entry name" value="Plug_dom"/>
</dbReference>
<dbReference type="NCBIfam" id="TIGR01783">
    <property type="entry name" value="TonB-siderophor"/>
    <property type="match status" value="1"/>
</dbReference>
<keyword evidence="3 12" id="KW-0813">Transport</keyword>
<dbReference type="InterPro" id="IPR010105">
    <property type="entry name" value="TonB_sidphr_rcpt"/>
</dbReference>
<evidence type="ECO:0000256" key="12">
    <source>
        <dbReference type="PROSITE-ProRule" id="PRU01360"/>
    </source>
</evidence>
<dbReference type="PROSITE" id="PS52016">
    <property type="entry name" value="TONB_DEPENDENT_REC_3"/>
    <property type="match status" value="1"/>
</dbReference>
<proteinExistence type="inferred from homology"/>
<dbReference type="RefSeq" id="WP_253619491.1">
    <property type="nucleotide sequence ID" value="NZ_JAMZDE010000007.1"/>
</dbReference>
<evidence type="ECO:0000256" key="1">
    <source>
        <dbReference type="ARBA" id="ARBA00004571"/>
    </source>
</evidence>
<reference evidence="17" key="1">
    <citation type="submission" date="2022-06" db="EMBL/GenBank/DDBJ databases">
        <title>Idiomarina rhizosphaerae M1R2S28.</title>
        <authorList>
            <person name="Sun J.-Q."/>
            <person name="Li L.-F."/>
        </authorList>
    </citation>
    <scope>NUCLEOTIDE SEQUENCE</scope>
    <source>
        <strain evidence="17">M1R2S28</strain>
    </source>
</reference>
<dbReference type="Gene3D" id="2.40.170.20">
    <property type="entry name" value="TonB-dependent receptor, beta-barrel domain"/>
    <property type="match status" value="1"/>
</dbReference>
<keyword evidence="6 14" id="KW-0732">Signal</keyword>
<dbReference type="InterPro" id="IPR036942">
    <property type="entry name" value="Beta-barrel_TonB_sf"/>
</dbReference>
<evidence type="ECO:0000256" key="9">
    <source>
        <dbReference type="ARBA" id="ARBA00023136"/>
    </source>
</evidence>
<comment type="similarity">
    <text evidence="2 12 13">Belongs to the TonB-dependent receptor family.</text>
</comment>
<feature type="domain" description="TonB-dependent receptor plug" evidence="16">
    <location>
        <begin position="49"/>
        <end position="152"/>
    </location>
</feature>
<keyword evidence="10 17" id="KW-0675">Receptor</keyword>
<dbReference type="InterPro" id="IPR037066">
    <property type="entry name" value="Plug_dom_sf"/>
</dbReference>
<protein>
    <submittedName>
        <fullName evidence="17">TonB-dependent siderophore receptor</fullName>
    </submittedName>
</protein>
<dbReference type="Gene3D" id="2.170.130.10">
    <property type="entry name" value="TonB-dependent receptor, plug domain"/>
    <property type="match status" value="1"/>
</dbReference>
<keyword evidence="4 12" id="KW-1134">Transmembrane beta strand</keyword>
<feature type="chain" id="PRO_5040981903" evidence="14">
    <location>
        <begin position="25"/>
        <end position="705"/>
    </location>
</feature>
<name>A0A9X2JS87_9GAMM</name>
<evidence type="ECO:0000259" key="15">
    <source>
        <dbReference type="Pfam" id="PF00593"/>
    </source>
</evidence>
<organism evidence="17 18">
    <name type="scientific">Idiomarina rhizosphaerae</name>
    <dbReference type="NCBI Taxonomy" id="2961572"/>
    <lineage>
        <taxon>Bacteria</taxon>
        <taxon>Pseudomonadati</taxon>
        <taxon>Pseudomonadota</taxon>
        <taxon>Gammaproteobacteria</taxon>
        <taxon>Alteromonadales</taxon>
        <taxon>Idiomarinaceae</taxon>
        <taxon>Idiomarina</taxon>
    </lineage>
</organism>
<dbReference type="CDD" id="cd01347">
    <property type="entry name" value="ligand_gated_channel"/>
    <property type="match status" value="1"/>
</dbReference>
<sequence length="705" mass="78070">MKTSSAICRTLLATSISLAFHVSAQDVSSDIETLKVVHHKQPYRGDVPLNQTPQAVSIVSGELLNDAGINDFQNALDFTSGVIRQNNFGGMWDSFAIRGFAGDENLPSGYIVNGFNAGRGFSGRRNTANIQSIEVLKGPGSALYGRSEPGGTINIITKKPQFYEYGYLQVSGGNYDTYRLEGDYTNAINSNAAFRINGSYEDAGSFRDTVKTKDINLSPSFIYQFNDNTSLSYELEILDQDTPFDRGVVVLNNDFDTVPVSRFLGEPDDGNMTIEALGHQLVLQHELNKNWDLQAGLSFRESSFEGFGTEVDLSAGRQLLYVDGETVTRLRVDRDFDASDLSGRLELSGQLTTGQLKHHILVGVDAYDYQLDKVQNRWRTAFGENDTTYSINLFNPEYGQQAPDMSPLRNETDKQQSVGAYVQDQVDLNKDWKALFGIRIDKFSQDVSNNLTGSITKQEQTATSPRFGIVYNANDSINLYASYSEGFRPNSGISYNNEAFDPEQSKSYEVGVKWSALKSSFTGTLAFFKAQKSNILTTDMEHVGFSAPLGEAESKGVELDLLANLSKDTSLSLAYAYTDAYTKNDVVNSDWGVQIEAGSRLINIAKNTANITLQHDLSVFGRQALVGVSANYVGDRLGETIDPNYILPSYSLVRFFSDIALSDDLSLKVNIDNLFDEHYYESSYSALWTMPGAPINYQVGLKYRF</sequence>
<evidence type="ECO:0000256" key="7">
    <source>
        <dbReference type="ARBA" id="ARBA00023065"/>
    </source>
</evidence>
<keyword evidence="7" id="KW-0406">Ion transport</keyword>
<evidence type="ECO:0000256" key="8">
    <source>
        <dbReference type="ARBA" id="ARBA00023077"/>
    </source>
</evidence>
<evidence type="ECO:0000256" key="14">
    <source>
        <dbReference type="SAM" id="SignalP"/>
    </source>
</evidence>
<accession>A0A9X2JS87</accession>
<dbReference type="GO" id="GO:0009279">
    <property type="term" value="C:cell outer membrane"/>
    <property type="evidence" value="ECO:0007669"/>
    <property type="project" value="UniProtKB-SubCell"/>
</dbReference>
<evidence type="ECO:0000313" key="18">
    <source>
        <dbReference type="Proteomes" id="UP001139474"/>
    </source>
</evidence>
<evidence type="ECO:0000256" key="2">
    <source>
        <dbReference type="ARBA" id="ARBA00009810"/>
    </source>
</evidence>
<keyword evidence="11 12" id="KW-0998">Cell outer membrane</keyword>
<keyword evidence="8 13" id="KW-0798">TonB box</keyword>
<dbReference type="GO" id="GO:0015891">
    <property type="term" value="P:siderophore transport"/>
    <property type="evidence" value="ECO:0007669"/>
    <property type="project" value="InterPro"/>
</dbReference>
<dbReference type="PANTHER" id="PTHR32552">
    <property type="entry name" value="FERRICHROME IRON RECEPTOR-RELATED"/>
    <property type="match status" value="1"/>
</dbReference>
<keyword evidence="9 12" id="KW-0472">Membrane</keyword>
<dbReference type="Pfam" id="PF07715">
    <property type="entry name" value="Plug"/>
    <property type="match status" value="1"/>
</dbReference>
<dbReference type="FunFam" id="2.40.170.20:FF:000005">
    <property type="entry name" value="TonB-dependent siderophore receptor"/>
    <property type="match status" value="1"/>
</dbReference>
<comment type="caution">
    <text evidence="17">The sequence shown here is derived from an EMBL/GenBank/DDBJ whole genome shotgun (WGS) entry which is preliminary data.</text>
</comment>
<evidence type="ECO:0000256" key="13">
    <source>
        <dbReference type="RuleBase" id="RU003357"/>
    </source>
</evidence>
<feature type="signal peptide" evidence="14">
    <location>
        <begin position="1"/>
        <end position="24"/>
    </location>
</feature>
<dbReference type="InterPro" id="IPR000531">
    <property type="entry name" value="Beta-barrel_TonB"/>
</dbReference>
<keyword evidence="5 12" id="KW-0812">Transmembrane</keyword>
<gene>
    <name evidence="17" type="ORF">NJR55_08230</name>
</gene>